<proteinExistence type="predicted"/>
<evidence type="ECO:0000313" key="1">
    <source>
        <dbReference type="EMBL" id="KIJ31622.1"/>
    </source>
</evidence>
<dbReference type="Proteomes" id="UP000054279">
    <property type="component" value="Unassembled WGS sequence"/>
</dbReference>
<dbReference type="EMBL" id="KN837239">
    <property type="protein sequence ID" value="KIJ31622.1"/>
    <property type="molecule type" value="Genomic_DNA"/>
</dbReference>
<name>A0A0C9UR38_SPHS4</name>
<reference evidence="1 2" key="1">
    <citation type="submission" date="2014-06" db="EMBL/GenBank/DDBJ databases">
        <title>Evolutionary Origins and Diversification of the Mycorrhizal Mutualists.</title>
        <authorList>
            <consortium name="DOE Joint Genome Institute"/>
            <consortium name="Mycorrhizal Genomics Consortium"/>
            <person name="Kohler A."/>
            <person name="Kuo A."/>
            <person name="Nagy L.G."/>
            <person name="Floudas D."/>
            <person name="Copeland A."/>
            <person name="Barry K.W."/>
            <person name="Cichocki N."/>
            <person name="Veneault-Fourrey C."/>
            <person name="LaButti K."/>
            <person name="Lindquist E.A."/>
            <person name="Lipzen A."/>
            <person name="Lundell T."/>
            <person name="Morin E."/>
            <person name="Murat C."/>
            <person name="Riley R."/>
            <person name="Ohm R."/>
            <person name="Sun H."/>
            <person name="Tunlid A."/>
            <person name="Henrissat B."/>
            <person name="Grigoriev I.V."/>
            <person name="Hibbett D.S."/>
            <person name="Martin F."/>
        </authorList>
    </citation>
    <scope>NUCLEOTIDE SEQUENCE [LARGE SCALE GENOMIC DNA]</scope>
    <source>
        <strain evidence="1 2">SS14</strain>
    </source>
</reference>
<sequence>MTCAFPSYVLHTAGKGNEPTKNHYDMHQLQFFETATDARHSSLWTPITSSQPPGDYRHNKNEKYCAHIAEPAGP</sequence>
<protein>
    <submittedName>
        <fullName evidence="1">Uncharacterized protein</fullName>
    </submittedName>
</protein>
<keyword evidence="2" id="KW-1185">Reference proteome</keyword>
<dbReference type="HOGENOM" id="CLU_2689412_0_0_1"/>
<gene>
    <name evidence="1" type="ORF">M422DRAFT_266648</name>
</gene>
<accession>A0A0C9UR38</accession>
<dbReference type="AlphaFoldDB" id="A0A0C9UR38"/>
<evidence type="ECO:0000313" key="2">
    <source>
        <dbReference type="Proteomes" id="UP000054279"/>
    </source>
</evidence>
<organism evidence="1 2">
    <name type="scientific">Sphaerobolus stellatus (strain SS14)</name>
    <dbReference type="NCBI Taxonomy" id="990650"/>
    <lineage>
        <taxon>Eukaryota</taxon>
        <taxon>Fungi</taxon>
        <taxon>Dikarya</taxon>
        <taxon>Basidiomycota</taxon>
        <taxon>Agaricomycotina</taxon>
        <taxon>Agaricomycetes</taxon>
        <taxon>Phallomycetidae</taxon>
        <taxon>Geastrales</taxon>
        <taxon>Sphaerobolaceae</taxon>
        <taxon>Sphaerobolus</taxon>
    </lineage>
</organism>